<dbReference type="EnsemblMetazoa" id="CapteT196289">
    <property type="protein sequence ID" value="CapteP196289"/>
    <property type="gene ID" value="CapteG196289"/>
</dbReference>
<dbReference type="EMBL" id="AMQN01003535">
    <property type="status" value="NOT_ANNOTATED_CDS"/>
    <property type="molecule type" value="Genomic_DNA"/>
</dbReference>
<dbReference type="HOGENOM" id="CLU_1333064_0_0_1"/>
<gene>
    <name evidence="2" type="ORF">CAPTEDRAFT_196289</name>
</gene>
<organism evidence="2">
    <name type="scientific">Capitella teleta</name>
    <name type="common">Polychaete worm</name>
    <dbReference type="NCBI Taxonomy" id="283909"/>
    <lineage>
        <taxon>Eukaryota</taxon>
        <taxon>Metazoa</taxon>
        <taxon>Spiralia</taxon>
        <taxon>Lophotrochozoa</taxon>
        <taxon>Annelida</taxon>
        <taxon>Polychaeta</taxon>
        <taxon>Sedentaria</taxon>
        <taxon>Scolecida</taxon>
        <taxon>Capitellidae</taxon>
        <taxon>Capitella</taxon>
    </lineage>
</organism>
<accession>R7T8Y8</accession>
<proteinExistence type="predicted"/>
<reference evidence="4" key="1">
    <citation type="submission" date="2012-12" db="EMBL/GenBank/DDBJ databases">
        <authorList>
            <person name="Hellsten U."/>
            <person name="Grimwood J."/>
            <person name="Chapman J.A."/>
            <person name="Shapiro H."/>
            <person name="Aerts A."/>
            <person name="Otillar R.P."/>
            <person name="Terry A.Y."/>
            <person name="Boore J.L."/>
            <person name="Simakov O."/>
            <person name="Marletaz F."/>
            <person name="Cho S.-J."/>
            <person name="Edsinger-Gonzales E."/>
            <person name="Havlak P."/>
            <person name="Kuo D.-H."/>
            <person name="Larsson T."/>
            <person name="Lv J."/>
            <person name="Arendt D."/>
            <person name="Savage R."/>
            <person name="Osoegawa K."/>
            <person name="de Jong P."/>
            <person name="Lindberg D.R."/>
            <person name="Seaver E.C."/>
            <person name="Weisblat D.A."/>
            <person name="Putnam N.H."/>
            <person name="Grigoriev I.V."/>
            <person name="Rokhsar D.S."/>
        </authorList>
    </citation>
    <scope>NUCLEOTIDE SEQUENCE</scope>
    <source>
        <strain evidence="4">I ESC-2004</strain>
    </source>
</reference>
<feature type="compositionally biased region" description="Basic residues" evidence="1">
    <location>
        <begin position="169"/>
        <end position="192"/>
    </location>
</feature>
<feature type="region of interest" description="Disordered" evidence="1">
    <location>
        <begin position="107"/>
        <end position="206"/>
    </location>
</feature>
<evidence type="ECO:0000313" key="2">
    <source>
        <dbReference type="EMBL" id="ELT87865.1"/>
    </source>
</evidence>
<keyword evidence="4" id="KW-1185">Reference proteome</keyword>
<sequence>MADLSLGCEYCVSTLSDMSNADTDRANFSEFYDLEPDYDLEEDAVKMADAHVIMLHDTFHDRMTTSRDPLIKQERISMGTLSDSSRHSRPSSSEKILTIDHATLAVKPKVPPERKTSATVTLQVPEISPQDHQTSSRTRKKSSATSAEIDIHDLENDPDFGEDFNAMLRQRKRSFRAGKKGKSTRRSRRLSNRSRDGRGSEGQVGE</sequence>
<evidence type="ECO:0000313" key="3">
    <source>
        <dbReference type="EnsemblMetazoa" id="CapteP196289"/>
    </source>
</evidence>
<reference evidence="3" key="3">
    <citation type="submission" date="2015-06" db="UniProtKB">
        <authorList>
            <consortium name="EnsemblMetazoa"/>
        </authorList>
    </citation>
    <scope>IDENTIFICATION</scope>
</reference>
<dbReference type="Proteomes" id="UP000014760">
    <property type="component" value="Unassembled WGS sequence"/>
</dbReference>
<reference evidence="2 4" key="2">
    <citation type="journal article" date="2013" name="Nature">
        <title>Insights into bilaterian evolution from three spiralian genomes.</title>
        <authorList>
            <person name="Simakov O."/>
            <person name="Marletaz F."/>
            <person name="Cho S.J."/>
            <person name="Edsinger-Gonzales E."/>
            <person name="Havlak P."/>
            <person name="Hellsten U."/>
            <person name="Kuo D.H."/>
            <person name="Larsson T."/>
            <person name="Lv J."/>
            <person name="Arendt D."/>
            <person name="Savage R."/>
            <person name="Osoegawa K."/>
            <person name="de Jong P."/>
            <person name="Grimwood J."/>
            <person name="Chapman J.A."/>
            <person name="Shapiro H."/>
            <person name="Aerts A."/>
            <person name="Otillar R.P."/>
            <person name="Terry A.Y."/>
            <person name="Boore J.L."/>
            <person name="Grigoriev I.V."/>
            <person name="Lindberg D.R."/>
            <person name="Seaver E.C."/>
            <person name="Weisblat D.A."/>
            <person name="Putnam N.H."/>
            <person name="Rokhsar D.S."/>
        </authorList>
    </citation>
    <scope>NUCLEOTIDE SEQUENCE</scope>
    <source>
        <strain evidence="2 4">I ESC-2004</strain>
    </source>
</reference>
<dbReference type="AlphaFoldDB" id="R7T8Y8"/>
<evidence type="ECO:0000313" key="4">
    <source>
        <dbReference type="Proteomes" id="UP000014760"/>
    </source>
</evidence>
<dbReference type="EMBL" id="KB312101">
    <property type="protein sequence ID" value="ELT87865.1"/>
    <property type="molecule type" value="Genomic_DNA"/>
</dbReference>
<protein>
    <submittedName>
        <fullName evidence="2 3">Uncharacterized protein</fullName>
    </submittedName>
</protein>
<name>R7T8Y8_CAPTE</name>
<evidence type="ECO:0000256" key="1">
    <source>
        <dbReference type="SAM" id="MobiDB-lite"/>
    </source>
</evidence>